<evidence type="ECO:0008006" key="5">
    <source>
        <dbReference type="Google" id="ProtNLM"/>
    </source>
</evidence>
<feature type="region of interest" description="Disordered" evidence="3">
    <location>
        <begin position="186"/>
        <end position="270"/>
    </location>
</feature>
<feature type="compositionally biased region" description="Acidic residues" evidence="3">
    <location>
        <begin position="230"/>
        <end position="270"/>
    </location>
</feature>
<dbReference type="InterPro" id="IPR036898">
    <property type="entry name" value="RNA_pol_Rpb7-like_N_sf"/>
</dbReference>
<evidence type="ECO:0000256" key="1">
    <source>
        <dbReference type="ARBA" id="ARBA00022478"/>
    </source>
</evidence>
<reference evidence="4" key="1">
    <citation type="journal article" date="2020" name="Nature">
        <title>Giant virus diversity and host interactions through global metagenomics.</title>
        <authorList>
            <person name="Schulz F."/>
            <person name="Roux S."/>
            <person name="Paez-Espino D."/>
            <person name="Jungbluth S."/>
            <person name="Walsh D.A."/>
            <person name="Denef V.J."/>
            <person name="McMahon K.D."/>
            <person name="Konstantinidis K.T."/>
            <person name="Eloe-Fadrosh E.A."/>
            <person name="Kyrpides N.C."/>
            <person name="Woyke T."/>
        </authorList>
    </citation>
    <scope>NUCLEOTIDE SEQUENCE</scope>
    <source>
        <strain evidence="4">GVMAG-M-3300025695-21</strain>
    </source>
</reference>
<dbReference type="Gene3D" id="3.30.1490.120">
    <property type="entry name" value="RNA polymerase Rpb7-like, N-terminal domain"/>
    <property type="match status" value="1"/>
</dbReference>
<dbReference type="EMBL" id="MN740301">
    <property type="protein sequence ID" value="QHT99070.1"/>
    <property type="molecule type" value="Genomic_DNA"/>
</dbReference>
<keyword evidence="2" id="KW-0804">Transcription</keyword>
<organism evidence="4">
    <name type="scientific">viral metagenome</name>
    <dbReference type="NCBI Taxonomy" id="1070528"/>
    <lineage>
        <taxon>unclassified sequences</taxon>
        <taxon>metagenomes</taxon>
        <taxon>organismal metagenomes</taxon>
    </lineage>
</organism>
<sequence>MELESNTSSNIFIPIKFNTTVQLNSKELNKNFEEVINTKLKNNLENICSKYGFIKKGSIKIIKRSIGYFKEQQFNGDIAFNLQCIAEICNPSQDSIIKCRVKAKNSLGILAEGIHDNTAILEIIVPKISSGIKSEIDIESIQIGDNINIQVCGKKFMLYDKHISIIGRAIKDNNENIIIENILNDNEDFEQEQEEEENLDIDINESDDDYEDEDDDDMSIKKIIIKKDDIIEDEEEEEDDDVDEDFDDEFEEDLDEEFDDNDDFEENDID</sequence>
<dbReference type="GO" id="GO:0000428">
    <property type="term" value="C:DNA-directed RNA polymerase complex"/>
    <property type="evidence" value="ECO:0007669"/>
    <property type="project" value="UniProtKB-KW"/>
</dbReference>
<dbReference type="AlphaFoldDB" id="A0A6C0J2R4"/>
<proteinExistence type="predicted"/>
<evidence type="ECO:0000256" key="3">
    <source>
        <dbReference type="SAM" id="MobiDB-lite"/>
    </source>
</evidence>
<feature type="compositionally biased region" description="Acidic residues" evidence="3">
    <location>
        <begin position="186"/>
        <end position="217"/>
    </location>
</feature>
<protein>
    <recommendedName>
        <fullName evidence="5">S1 motif domain-containing protein</fullName>
    </recommendedName>
</protein>
<evidence type="ECO:0000256" key="2">
    <source>
        <dbReference type="ARBA" id="ARBA00023163"/>
    </source>
</evidence>
<name>A0A6C0J2R4_9ZZZZ</name>
<keyword evidence="1" id="KW-0240">DNA-directed RNA polymerase</keyword>
<accession>A0A6C0J2R4</accession>
<evidence type="ECO:0000313" key="4">
    <source>
        <dbReference type="EMBL" id="QHT99070.1"/>
    </source>
</evidence>